<proteinExistence type="predicted"/>
<feature type="binding site" evidence="4">
    <location>
        <position position="194"/>
    </location>
    <ligand>
        <name>substrate</name>
    </ligand>
</feature>
<dbReference type="PANTHER" id="PTHR12935">
    <property type="entry name" value="GAMMA-GLUTAMYLCYCLOTRANSFERASE"/>
    <property type="match status" value="1"/>
</dbReference>
<dbReference type="GO" id="GO:0003839">
    <property type="term" value="F:gamma-glutamylcyclotransferase activity"/>
    <property type="evidence" value="ECO:0007669"/>
    <property type="project" value="UniProtKB-EC"/>
</dbReference>
<evidence type="ECO:0000313" key="7">
    <source>
        <dbReference type="Proteomes" id="UP000247498"/>
    </source>
</evidence>
<dbReference type="InParanoid" id="A0A2V0NXA9"/>
<feature type="compositionally biased region" description="Low complexity" evidence="5">
    <location>
        <begin position="9"/>
        <end position="19"/>
    </location>
</feature>
<dbReference type="PANTHER" id="PTHR12935:SF0">
    <property type="entry name" value="GAMMA-GLUTAMYLCYCLOTRANSFERASE"/>
    <property type="match status" value="1"/>
</dbReference>
<evidence type="ECO:0000256" key="5">
    <source>
        <dbReference type="SAM" id="MobiDB-lite"/>
    </source>
</evidence>
<gene>
    <name evidence="6" type="ORF">Rsub_03336</name>
</gene>
<keyword evidence="7" id="KW-1185">Reference proteome</keyword>
<feature type="region of interest" description="Disordered" evidence="5">
    <location>
        <begin position="1"/>
        <end position="36"/>
    </location>
</feature>
<organism evidence="6 7">
    <name type="scientific">Raphidocelis subcapitata</name>
    <dbReference type="NCBI Taxonomy" id="307507"/>
    <lineage>
        <taxon>Eukaryota</taxon>
        <taxon>Viridiplantae</taxon>
        <taxon>Chlorophyta</taxon>
        <taxon>core chlorophytes</taxon>
        <taxon>Chlorophyceae</taxon>
        <taxon>CS clade</taxon>
        <taxon>Sphaeropleales</taxon>
        <taxon>Selenastraceae</taxon>
        <taxon>Raphidocelis</taxon>
    </lineage>
</organism>
<sequence length="327" mass="32332">MQQSRLATAARPAAPAAGGPAPPPPRRAGVDAAQRSAPPALELLPGETAYFAYGSNMSPSVLTGRRRVRPRVSLPAVAPAQRLSFGMIGLPFSEPAFATLLPPGHALAAGGAGAPEAHGVVHAVSGEEWSQICRTEGVGARGVGYQVIEVELELYASGGGGGGRGGGVVRALTLQGAEASLHSSGRRALPSRRYLDLLRSGAAHHGLDPEYRAWLDSLEAYEAARAPASYGLARAAGALASGAVMLASAAPALPLVAASQLLNSAGAAAAAANGGGAGPGSEGQQGGALAAASAQLGAAAMRATWAAHDSLLSGLFGSGCSNVGPRP</sequence>
<name>A0A2V0NXA9_9CHLO</name>
<reference evidence="6 7" key="1">
    <citation type="journal article" date="2018" name="Sci. Rep.">
        <title>Raphidocelis subcapitata (=Pseudokirchneriella subcapitata) provides an insight into genome evolution and environmental adaptations in the Sphaeropleales.</title>
        <authorList>
            <person name="Suzuki S."/>
            <person name="Yamaguchi H."/>
            <person name="Nakajima N."/>
            <person name="Kawachi M."/>
        </authorList>
    </citation>
    <scope>NUCLEOTIDE SEQUENCE [LARGE SCALE GENOMIC DNA]</scope>
    <source>
        <strain evidence="6 7">NIES-35</strain>
    </source>
</reference>
<evidence type="ECO:0000256" key="4">
    <source>
        <dbReference type="PIRSR" id="PIRSR617939-2"/>
    </source>
</evidence>
<dbReference type="EC" id="4.3.2.9" evidence="1"/>
<feature type="binding site" evidence="4">
    <location>
        <begin position="50"/>
        <end position="55"/>
    </location>
    <ligand>
        <name>substrate</name>
    </ligand>
</feature>
<dbReference type="Proteomes" id="UP000247498">
    <property type="component" value="Unassembled WGS sequence"/>
</dbReference>
<evidence type="ECO:0000256" key="3">
    <source>
        <dbReference type="PIRSR" id="PIRSR617939-1"/>
    </source>
</evidence>
<feature type="active site" description="Proton acceptor" evidence="3">
    <location>
        <position position="136"/>
    </location>
</feature>
<comment type="caution">
    <text evidence="6">The sequence shown here is derived from an EMBL/GenBank/DDBJ whole genome shotgun (WGS) entry which is preliminary data.</text>
</comment>
<dbReference type="OrthoDB" id="2017317at2759"/>
<evidence type="ECO:0000256" key="1">
    <source>
        <dbReference type="ARBA" id="ARBA00012346"/>
    </source>
</evidence>
<dbReference type="Gene3D" id="3.10.490.10">
    <property type="entry name" value="Gamma-glutamyl cyclotransferase-like"/>
    <property type="match status" value="1"/>
</dbReference>
<evidence type="ECO:0000256" key="2">
    <source>
        <dbReference type="ARBA" id="ARBA00023239"/>
    </source>
</evidence>
<evidence type="ECO:0000313" key="6">
    <source>
        <dbReference type="EMBL" id="GBF90203.1"/>
    </source>
</evidence>
<dbReference type="InterPro" id="IPR017939">
    <property type="entry name" value="G-Glutamylcylcotransferase"/>
</dbReference>
<dbReference type="AlphaFoldDB" id="A0A2V0NXA9"/>
<protein>
    <recommendedName>
        <fullName evidence="1">gamma-glutamylcyclotransferase</fullName>
        <ecNumber evidence="1">4.3.2.9</ecNumber>
    </recommendedName>
</protein>
<dbReference type="STRING" id="307507.A0A2V0NXA9"/>
<accession>A0A2V0NXA9</accession>
<keyword evidence="2" id="KW-0456">Lyase</keyword>
<dbReference type="EMBL" id="BDRX01000015">
    <property type="protein sequence ID" value="GBF90203.1"/>
    <property type="molecule type" value="Genomic_DNA"/>
</dbReference>